<dbReference type="Proteomes" id="UP000505377">
    <property type="component" value="Chromosome"/>
</dbReference>
<dbReference type="Gene3D" id="1.10.260.40">
    <property type="entry name" value="lambda repressor-like DNA-binding domains"/>
    <property type="match status" value="1"/>
</dbReference>
<dbReference type="CDD" id="cd06267">
    <property type="entry name" value="PBP1_LacI_sugar_binding-like"/>
    <property type="match status" value="1"/>
</dbReference>
<dbReference type="SUPFAM" id="SSF53822">
    <property type="entry name" value="Periplasmic binding protein-like I"/>
    <property type="match status" value="1"/>
</dbReference>
<dbReference type="AlphaFoldDB" id="A0A6M6JNL6"/>
<dbReference type="GO" id="GO:0000976">
    <property type="term" value="F:transcription cis-regulatory region binding"/>
    <property type="evidence" value="ECO:0007669"/>
    <property type="project" value="TreeGrafter"/>
</dbReference>
<dbReference type="InterPro" id="IPR028082">
    <property type="entry name" value="Peripla_BP_I"/>
</dbReference>
<protein>
    <submittedName>
        <fullName evidence="5">LacI family DNA-binding transcriptional regulator</fullName>
    </submittedName>
</protein>
<dbReference type="InterPro" id="IPR010982">
    <property type="entry name" value="Lambda_DNA-bd_dom_sf"/>
</dbReference>
<proteinExistence type="predicted"/>
<sequence>MVRRVTQADVAARAGVSRALVSLVLRDAANVSDHRRRVVLDAIAELGYRPDAAARHLGRRTRTIGVVVQDLHYPFFAEVVDGIQSGAAEHGLQVLINTGLRDPDVERAAIETFLELRMDGVVLISPALPDERLVEAAGVVPTVLVGRPPAGPGVDAVVTDERLGGLLAVRHLLDLGHRRILDVTADVPNAASTGREAGYRQALEEAGLGDAARIVRTSDDVVAAAGSWPGGARATALFGHDDFVAVDAWARLVEAGDPVPAVVGYDNTNFAGLPLLSLTSVDQPRLLMGRTAVEMLVERVAGRTDPRHEVLTPTLVERASSRRAPAS</sequence>
<dbReference type="Pfam" id="PF13377">
    <property type="entry name" value="Peripla_BP_3"/>
    <property type="match status" value="1"/>
</dbReference>
<gene>
    <name evidence="5" type="ORF">HOP40_25500</name>
</gene>
<dbReference type="GO" id="GO:0003700">
    <property type="term" value="F:DNA-binding transcription factor activity"/>
    <property type="evidence" value="ECO:0007669"/>
    <property type="project" value="TreeGrafter"/>
</dbReference>
<evidence type="ECO:0000256" key="2">
    <source>
        <dbReference type="ARBA" id="ARBA00023125"/>
    </source>
</evidence>
<evidence type="ECO:0000259" key="4">
    <source>
        <dbReference type="PROSITE" id="PS50932"/>
    </source>
</evidence>
<name>A0A6M6JNL6_9PSEU</name>
<dbReference type="RefSeq" id="WP_172162836.1">
    <property type="nucleotide sequence ID" value="NZ_CP053564.1"/>
</dbReference>
<keyword evidence="3" id="KW-0804">Transcription</keyword>
<evidence type="ECO:0000313" key="6">
    <source>
        <dbReference type="Proteomes" id="UP000505377"/>
    </source>
</evidence>
<dbReference type="Gene3D" id="3.40.50.2300">
    <property type="match status" value="2"/>
</dbReference>
<dbReference type="Pfam" id="PF00356">
    <property type="entry name" value="LacI"/>
    <property type="match status" value="1"/>
</dbReference>
<dbReference type="KEGG" id="pbro:HOP40_25500"/>
<reference evidence="5 6" key="1">
    <citation type="submission" date="2020-05" db="EMBL/GenBank/DDBJ databases">
        <authorList>
            <person name="Mo P."/>
        </authorList>
    </citation>
    <scope>NUCLEOTIDE SEQUENCE [LARGE SCALE GENOMIC DNA]</scope>
    <source>
        <strain evidence="5 6">Gen01</strain>
    </source>
</reference>
<evidence type="ECO:0000256" key="3">
    <source>
        <dbReference type="ARBA" id="ARBA00023163"/>
    </source>
</evidence>
<keyword evidence="1" id="KW-0805">Transcription regulation</keyword>
<dbReference type="InterPro" id="IPR046335">
    <property type="entry name" value="LacI/GalR-like_sensor"/>
</dbReference>
<keyword evidence="6" id="KW-1185">Reference proteome</keyword>
<dbReference type="PANTHER" id="PTHR30146:SF109">
    <property type="entry name" value="HTH-TYPE TRANSCRIPTIONAL REGULATOR GALS"/>
    <property type="match status" value="1"/>
</dbReference>
<evidence type="ECO:0000256" key="1">
    <source>
        <dbReference type="ARBA" id="ARBA00023015"/>
    </source>
</evidence>
<accession>A0A6M6JNL6</accession>
<dbReference type="SUPFAM" id="SSF47413">
    <property type="entry name" value="lambda repressor-like DNA-binding domains"/>
    <property type="match status" value="1"/>
</dbReference>
<dbReference type="PANTHER" id="PTHR30146">
    <property type="entry name" value="LACI-RELATED TRANSCRIPTIONAL REPRESSOR"/>
    <property type="match status" value="1"/>
</dbReference>
<dbReference type="InterPro" id="IPR000843">
    <property type="entry name" value="HTH_LacI"/>
</dbReference>
<feature type="domain" description="HTH lacI-type" evidence="4">
    <location>
        <begin position="5"/>
        <end position="59"/>
    </location>
</feature>
<dbReference type="SMART" id="SM00354">
    <property type="entry name" value="HTH_LACI"/>
    <property type="match status" value="1"/>
</dbReference>
<dbReference type="EMBL" id="CP053564">
    <property type="protein sequence ID" value="QJY48720.1"/>
    <property type="molecule type" value="Genomic_DNA"/>
</dbReference>
<organism evidence="5 6">
    <name type="scientific">Pseudonocardia broussonetiae</name>
    <dbReference type="NCBI Taxonomy" id="2736640"/>
    <lineage>
        <taxon>Bacteria</taxon>
        <taxon>Bacillati</taxon>
        <taxon>Actinomycetota</taxon>
        <taxon>Actinomycetes</taxon>
        <taxon>Pseudonocardiales</taxon>
        <taxon>Pseudonocardiaceae</taxon>
        <taxon>Pseudonocardia</taxon>
    </lineage>
</organism>
<dbReference type="CDD" id="cd01392">
    <property type="entry name" value="HTH_LacI"/>
    <property type="match status" value="1"/>
</dbReference>
<dbReference type="PROSITE" id="PS50932">
    <property type="entry name" value="HTH_LACI_2"/>
    <property type="match status" value="1"/>
</dbReference>
<keyword evidence="2 5" id="KW-0238">DNA-binding</keyword>
<evidence type="ECO:0000313" key="5">
    <source>
        <dbReference type="EMBL" id="QJY48720.1"/>
    </source>
</evidence>